<comment type="subcellular location">
    <subcellularLocation>
        <location evidence="1">Cell membrane</location>
        <topology evidence="1">Multi-pass membrane protein</topology>
    </subcellularLocation>
</comment>
<feature type="transmembrane region" description="Helical" evidence="7">
    <location>
        <begin position="69"/>
        <end position="86"/>
    </location>
</feature>
<name>A0ABM5QNQ7_9CORY</name>
<evidence type="ECO:0000256" key="7">
    <source>
        <dbReference type="SAM" id="Phobius"/>
    </source>
</evidence>
<feature type="transmembrane region" description="Helical" evidence="7">
    <location>
        <begin position="221"/>
        <end position="238"/>
    </location>
</feature>
<dbReference type="PANTHER" id="PTHR34184:SF4">
    <property type="entry name" value="UPF0718 PROTEIN YCGR"/>
    <property type="match status" value="1"/>
</dbReference>
<organism evidence="8 9">
    <name type="scientific">Corynebacterium atypicum</name>
    <dbReference type="NCBI Taxonomy" id="191610"/>
    <lineage>
        <taxon>Bacteria</taxon>
        <taxon>Bacillati</taxon>
        <taxon>Actinomycetota</taxon>
        <taxon>Actinomycetes</taxon>
        <taxon>Mycobacteriales</taxon>
        <taxon>Corynebacteriaceae</taxon>
        <taxon>Corynebacterium</taxon>
    </lineage>
</organism>
<feature type="transmembrane region" description="Helical" evidence="7">
    <location>
        <begin position="106"/>
        <end position="130"/>
    </location>
</feature>
<evidence type="ECO:0000313" key="9">
    <source>
        <dbReference type="Proteomes" id="UP000028504"/>
    </source>
</evidence>
<dbReference type="InterPro" id="IPR005524">
    <property type="entry name" value="DUF318"/>
</dbReference>
<keyword evidence="6 7" id="KW-0472">Membrane</keyword>
<dbReference type="Pfam" id="PF03773">
    <property type="entry name" value="ArsP_1"/>
    <property type="match status" value="1"/>
</dbReference>
<keyword evidence="4 7" id="KW-0812">Transmembrane</keyword>
<feature type="transmembrane region" description="Helical" evidence="7">
    <location>
        <begin position="137"/>
        <end position="158"/>
    </location>
</feature>
<evidence type="ECO:0000256" key="1">
    <source>
        <dbReference type="ARBA" id="ARBA00004651"/>
    </source>
</evidence>
<feature type="transmembrane region" description="Helical" evidence="7">
    <location>
        <begin position="284"/>
        <end position="308"/>
    </location>
</feature>
<dbReference type="RefSeq" id="WP_038608238.1">
    <property type="nucleotide sequence ID" value="NZ_CP008944.1"/>
</dbReference>
<dbReference type="Proteomes" id="UP000028504">
    <property type="component" value="Chromosome"/>
</dbReference>
<proteinExistence type="inferred from homology"/>
<keyword evidence="3" id="KW-1003">Cell membrane</keyword>
<gene>
    <name evidence="8" type="ORF">CATYP_07005</name>
</gene>
<evidence type="ECO:0000256" key="5">
    <source>
        <dbReference type="ARBA" id="ARBA00022989"/>
    </source>
</evidence>
<evidence type="ECO:0000256" key="4">
    <source>
        <dbReference type="ARBA" id="ARBA00022692"/>
    </source>
</evidence>
<evidence type="ECO:0000256" key="3">
    <source>
        <dbReference type="ARBA" id="ARBA00022475"/>
    </source>
</evidence>
<dbReference type="PANTHER" id="PTHR34184">
    <property type="entry name" value="UPF0718 PROTEIN YCGR"/>
    <property type="match status" value="1"/>
</dbReference>
<evidence type="ECO:0000256" key="2">
    <source>
        <dbReference type="ARBA" id="ARBA00006386"/>
    </source>
</evidence>
<comment type="similarity">
    <text evidence="2">Belongs to the UPF0718 family.</text>
</comment>
<keyword evidence="5 7" id="KW-1133">Transmembrane helix</keyword>
<protein>
    <submittedName>
        <fullName evidence="8">Membrane protein</fullName>
    </submittedName>
</protein>
<keyword evidence="9" id="KW-1185">Reference proteome</keyword>
<sequence length="311" mass="32258">MVAIVGVLLCAVHVAGPVLPLSGVLEPWAAIAVAITVQAMPFLALGVIVSGIISAFVTDEVLHRLSPRSSYLAVPVAAGAGLFLPGCECGSVPVSQSLIRRGVAPAVALTFMLAAPAINPVVLVSTAVAFAGNPQMVIARLIASAGAAILVGWAWVAWRGEAHMPAVELHAHRHGRRWEAFRDSAVSDLTNAGGFLAAGAMIAALVKVVVPTDWFETLDRYPWVAVLSMAALAVVLSLCSEADAFVAASFTQVSPVAQLVFLVVGPMVDIKLIAMQLGAWGRRFVLRFVPLALVSAMTAAIIVGVAFFGAL</sequence>
<reference evidence="8 9" key="1">
    <citation type="submission" date="2014-07" db="EMBL/GenBank/DDBJ databases">
        <title>Complete genome sequence of Corynebacterium atypicum DSM 44849: identifiction of the mycolic acid biosynthesis genes.</title>
        <authorList>
            <person name="Tippelt A."/>
            <person name="Mollmann S."/>
            <person name="Albersmeier A."/>
            <person name="Jaenicke S."/>
            <person name="Ruckert C."/>
            <person name="Tauch A."/>
        </authorList>
    </citation>
    <scope>NUCLEOTIDE SEQUENCE [LARGE SCALE GENOMIC DNA]</scope>
    <source>
        <strain evidence="8 9">R2070</strain>
    </source>
</reference>
<evidence type="ECO:0000313" key="8">
    <source>
        <dbReference type="EMBL" id="AIG64383.1"/>
    </source>
</evidence>
<feature type="transmembrane region" description="Helical" evidence="7">
    <location>
        <begin position="192"/>
        <end position="209"/>
    </location>
</feature>
<evidence type="ECO:0000256" key="6">
    <source>
        <dbReference type="ARBA" id="ARBA00023136"/>
    </source>
</evidence>
<accession>A0ABM5QNQ7</accession>
<feature type="transmembrane region" description="Helical" evidence="7">
    <location>
        <begin position="30"/>
        <end position="57"/>
    </location>
</feature>
<dbReference type="EMBL" id="CP008944">
    <property type="protein sequence ID" value="AIG64383.1"/>
    <property type="molecule type" value="Genomic_DNA"/>
</dbReference>
<dbReference type="InterPro" id="IPR052923">
    <property type="entry name" value="UPF0718"/>
</dbReference>